<evidence type="ECO:0000313" key="1">
    <source>
        <dbReference type="EMBL" id="JAH99973.1"/>
    </source>
</evidence>
<dbReference type="EMBL" id="GBXM01008604">
    <property type="protein sequence ID" value="JAH99973.1"/>
    <property type="molecule type" value="Transcribed_RNA"/>
</dbReference>
<reference evidence="1" key="2">
    <citation type="journal article" date="2015" name="Fish Shellfish Immunol.">
        <title>Early steps in the European eel (Anguilla anguilla)-Vibrio vulnificus interaction in the gills: Role of the RtxA13 toxin.</title>
        <authorList>
            <person name="Callol A."/>
            <person name="Pajuelo D."/>
            <person name="Ebbesson L."/>
            <person name="Teles M."/>
            <person name="MacKenzie S."/>
            <person name="Amaro C."/>
        </authorList>
    </citation>
    <scope>NUCLEOTIDE SEQUENCE</scope>
</reference>
<sequence length="51" mass="5925">MVMKVVMKVHTQMCINGYFNTFRFHHVETAALCIHSSTIFRAQMASQVFCE</sequence>
<organism evidence="1">
    <name type="scientific">Anguilla anguilla</name>
    <name type="common">European freshwater eel</name>
    <name type="synonym">Muraena anguilla</name>
    <dbReference type="NCBI Taxonomy" id="7936"/>
    <lineage>
        <taxon>Eukaryota</taxon>
        <taxon>Metazoa</taxon>
        <taxon>Chordata</taxon>
        <taxon>Craniata</taxon>
        <taxon>Vertebrata</taxon>
        <taxon>Euteleostomi</taxon>
        <taxon>Actinopterygii</taxon>
        <taxon>Neopterygii</taxon>
        <taxon>Teleostei</taxon>
        <taxon>Anguilliformes</taxon>
        <taxon>Anguillidae</taxon>
        <taxon>Anguilla</taxon>
    </lineage>
</organism>
<accession>A0A0E9XE63</accession>
<name>A0A0E9XE63_ANGAN</name>
<reference evidence="1" key="1">
    <citation type="submission" date="2014-11" db="EMBL/GenBank/DDBJ databases">
        <authorList>
            <person name="Amaro Gonzalez C."/>
        </authorList>
    </citation>
    <scope>NUCLEOTIDE SEQUENCE</scope>
</reference>
<protein>
    <submittedName>
        <fullName evidence="1">Uncharacterized protein</fullName>
    </submittedName>
</protein>
<proteinExistence type="predicted"/>
<dbReference type="AlphaFoldDB" id="A0A0E9XE63"/>